<dbReference type="PANTHER" id="PTHR11879:SF55">
    <property type="entry name" value="GLUTAMATE OXALOACETATE TRANSAMINASE 1, ISOFORM B"/>
    <property type="match status" value="1"/>
</dbReference>
<dbReference type="RefSeq" id="XP_025339633.1">
    <property type="nucleotide sequence ID" value="XM_025484702.1"/>
</dbReference>
<dbReference type="EC" id="2.6.1.1" evidence="4"/>
<keyword evidence="6" id="KW-0808">Transferase</keyword>
<dbReference type="InterPro" id="IPR015422">
    <property type="entry name" value="PyrdxlP-dep_Trfase_small"/>
</dbReference>
<comment type="cofactor">
    <cofactor evidence="1">
        <name>pyridoxal 5'-phosphate</name>
        <dbReference type="ChEBI" id="CHEBI:597326"/>
    </cofactor>
</comment>
<dbReference type="InterPro" id="IPR015424">
    <property type="entry name" value="PyrdxlP-dep_Trfase"/>
</dbReference>
<evidence type="ECO:0000256" key="8">
    <source>
        <dbReference type="ARBA" id="ARBA00030923"/>
    </source>
</evidence>
<dbReference type="InterPro" id="IPR015421">
    <property type="entry name" value="PyrdxlP-dep_Trfase_major"/>
</dbReference>
<reference evidence="10 11" key="1">
    <citation type="submission" date="2017-12" db="EMBL/GenBank/DDBJ databases">
        <title>Genome Sequence of a Multidrug-Resistant Candida haemulonii Isolate from a Patient with Chronic Leg Ulcers in Israel.</title>
        <authorList>
            <person name="Chow N.A."/>
            <person name="Gade L."/>
            <person name="Batra D."/>
            <person name="Rowe L.A."/>
            <person name="Ben-Ami R."/>
            <person name="Loparev V.N."/>
            <person name="Litvintseva A.P."/>
        </authorList>
    </citation>
    <scope>NUCLEOTIDE SEQUENCE [LARGE SCALE GENOMIC DNA]</scope>
    <source>
        <strain evidence="10 11">B11899</strain>
    </source>
</reference>
<evidence type="ECO:0000256" key="4">
    <source>
        <dbReference type="ARBA" id="ARBA00012753"/>
    </source>
</evidence>
<accession>A0A2V1ANA0</accession>
<comment type="subunit">
    <text evidence="3">Homodimer.</text>
</comment>
<evidence type="ECO:0000313" key="10">
    <source>
        <dbReference type="EMBL" id="PVH18693.1"/>
    </source>
</evidence>
<evidence type="ECO:0000256" key="7">
    <source>
        <dbReference type="ARBA" id="ARBA00022898"/>
    </source>
</evidence>
<evidence type="ECO:0000259" key="9">
    <source>
        <dbReference type="Pfam" id="PF00155"/>
    </source>
</evidence>
<evidence type="ECO:0000256" key="2">
    <source>
        <dbReference type="ARBA" id="ARBA00007441"/>
    </source>
</evidence>
<keyword evidence="5" id="KW-0032">Aminotransferase</keyword>
<dbReference type="Gene3D" id="3.90.1150.10">
    <property type="entry name" value="Aspartate Aminotransferase, domain 1"/>
    <property type="match status" value="1"/>
</dbReference>
<dbReference type="InterPro" id="IPR000796">
    <property type="entry name" value="Asp_trans"/>
</dbReference>
<evidence type="ECO:0000256" key="5">
    <source>
        <dbReference type="ARBA" id="ARBA00022576"/>
    </source>
</evidence>
<evidence type="ECO:0000256" key="3">
    <source>
        <dbReference type="ARBA" id="ARBA00011738"/>
    </source>
</evidence>
<dbReference type="GO" id="GO:0005829">
    <property type="term" value="C:cytosol"/>
    <property type="evidence" value="ECO:0007669"/>
    <property type="project" value="TreeGrafter"/>
</dbReference>
<evidence type="ECO:0000256" key="1">
    <source>
        <dbReference type="ARBA" id="ARBA00001933"/>
    </source>
</evidence>
<dbReference type="InterPro" id="IPR004839">
    <property type="entry name" value="Aminotransferase_I/II_large"/>
</dbReference>
<evidence type="ECO:0000313" key="11">
    <source>
        <dbReference type="Proteomes" id="UP000244309"/>
    </source>
</evidence>
<comment type="similarity">
    <text evidence="2">Belongs to the class-I pyridoxal-phosphate-dependent aminotransferase family.</text>
</comment>
<dbReference type="STRING" id="45357.A0A2V1ANA0"/>
<dbReference type="PANTHER" id="PTHR11879">
    <property type="entry name" value="ASPARTATE AMINOTRANSFERASE"/>
    <property type="match status" value="1"/>
</dbReference>
<dbReference type="NCBIfam" id="NF006719">
    <property type="entry name" value="PRK09257.1"/>
    <property type="match status" value="1"/>
</dbReference>
<dbReference type="Gene3D" id="3.40.640.10">
    <property type="entry name" value="Type I PLP-dependent aspartate aminotransferase-like (Major domain)"/>
    <property type="match status" value="1"/>
</dbReference>
<dbReference type="AlphaFoldDB" id="A0A2V1ANA0"/>
<dbReference type="VEuPathDB" id="FungiDB:CXQ85_000979"/>
<dbReference type="GeneID" id="37006310"/>
<name>A0A2V1ANA0_9ASCO</name>
<proteinExistence type="inferred from homology"/>
<dbReference type="Pfam" id="PF00155">
    <property type="entry name" value="Aminotran_1_2"/>
    <property type="match status" value="1"/>
</dbReference>
<dbReference type="Proteomes" id="UP000244309">
    <property type="component" value="Unassembled WGS sequence"/>
</dbReference>
<keyword evidence="7" id="KW-0663">Pyridoxal phosphate</keyword>
<dbReference type="GO" id="GO:0006532">
    <property type="term" value="P:aspartate biosynthetic process"/>
    <property type="evidence" value="ECO:0007669"/>
    <property type="project" value="TreeGrafter"/>
</dbReference>
<dbReference type="GO" id="GO:0030170">
    <property type="term" value="F:pyridoxal phosphate binding"/>
    <property type="evidence" value="ECO:0007669"/>
    <property type="project" value="InterPro"/>
</dbReference>
<protein>
    <recommendedName>
        <fullName evidence="4">aspartate transaminase</fullName>
        <ecNumber evidence="4">2.6.1.1</ecNumber>
    </recommendedName>
    <alternativeName>
        <fullName evidence="8">Transaminase A</fullName>
    </alternativeName>
</protein>
<keyword evidence="11" id="KW-1185">Reference proteome</keyword>
<dbReference type="OrthoDB" id="6752799at2759"/>
<dbReference type="SUPFAM" id="SSF53383">
    <property type="entry name" value="PLP-dependent transferases"/>
    <property type="match status" value="1"/>
</dbReference>
<comment type="caution">
    <text evidence="10">The sequence shown here is derived from an EMBL/GenBank/DDBJ whole genome shotgun (WGS) entry which is preliminary data.</text>
</comment>
<dbReference type="PRINTS" id="PR00799">
    <property type="entry name" value="TRANSAMINASE"/>
</dbReference>
<dbReference type="EMBL" id="PKFO01000001">
    <property type="protein sequence ID" value="PVH18693.1"/>
    <property type="molecule type" value="Genomic_DNA"/>
</dbReference>
<organism evidence="10 11">
    <name type="scientific">Candidozyma haemuli</name>
    <dbReference type="NCBI Taxonomy" id="45357"/>
    <lineage>
        <taxon>Eukaryota</taxon>
        <taxon>Fungi</taxon>
        <taxon>Dikarya</taxon>
        <taxon>Ascomycota</taxon>
        <taxon>Saccharomycotina</taxon>
        <taxon>Pichiomycetes</taxon>
        <taxon>Metschnikowiaceae</taxon>
        <taxon>Candidozyma</taxon>
    </lineage>
</organism>
<evidence type="ECO:0000256" key="6">
    <source>
        <dbReference type="ARBA" id="ARBA00022679"/>
    </source>
</evidence>
<sequence>MTVTSYFSSIEDSPPDPIAQLMELSAKDPNPNKIDVSIGVYKSEEGDPNYVFPCVRQAKEKLAAKDPGHCYTNMTGIPAFRESAQRTIFGENHDNIISLQAISGSGSLHFAFAFLTKYVGLKDYYVGVPAWGNYTGMIEHIGGNVHNYKYYDNESRSLDFNATLEALKSAPANSVFVLQAVCHNPTGCDYTREQWSQILALIQQRDIFPVFDIAYQGFASGSVDEDAWVIREAYKTGVEFMVCQSFSKNLALYSERAGCLHVVLNDKRNVENVTSQLTSLARHEISFAPAFGARVATLVQTDEELQKQWKIDVADVYNRIKSVRQHIYDKLNELKTPGNWDHVITQKGLFCFTGLSPLQVQKLISEHSIYLTANGRINIAGLNQSNLDDFCKAVDTVIRQYPAEK</sequence>
<gene>
    <name evidence="10" type="ORF">CXQ85_000979</name>
</gene>
<dbReference type="CDD" id="cd00609">
    <property type="entry name" value="AAT_like"/>
    <property type="match status" value="1"/>
</dbReference>
<dbReference type="GO" id="GO:0004069">
    <property type="term" value="F:L-aspartate:2-oxoglutarate aminotransferase activity"/>
    <property type="evidence" value="ECO:0007669"/>
    <property type="project" value="UniProtKB-EC"/>
</dbReference>
<feature type="domain" description="Aminotransferase class I/classII large" evidence="9">
    <location>
        <begin position="32"/>
        <end position="394"/>
    </location>
</feature>
<dbReference type="FunFam" id="3.90.1150.10:FF:000001">
    <property type="entry name" value="Aspartate aminotransferase"/>
    <property type="match status" value="1"/>
</dbReference>